<keyword evidence="2" id="KW-1185">Reference proteome</keyword>
<protein>
    <submittedName>
        <fullName evidence="1">Peptidoglycan/xylan/chitin deacetylase, PgdA/CDA1 family</fullName>
    </submittedName>
</protein>
<dbReference type="Proteomes" id="UP000192328">
    <property type="component" value="Unassembled WGS sequence"/>
</dbReference>
<proteinExistence type="predicted"/>
<dbReference type="EMBL" id="FWXZ01000002">
    <property type="protein sequence ID" value="SMC57757.1"/>
    <property type="molecule type" value="Genomic_DNA"/>
</dbReference>
<reference evidence="1" key="1">
    <citation type="submission" date="2017-04" db="EMBL/GenBank/DDBJ databases">
        <authorList>
            <person name="Varghese N."/>
            <person name="Submissions S."/>
        </authorList>
    </citation>
    <scope>NUCLEOTIDE SEQUENCE</scope>
    <source>
        <strain evidence="1">WTE2008</strain>
    </source>
</reference>
<accession>A0AC61PKY6</accession>
<organism evidence="1 2">
    <name type="scientific">Aristaeella lactis</name>
    <dbReference type="NCBI Taxonomy" id="3046383"/>
    <lineage>
        <taxon>Bacteria</taxon>
        <taxon>Bacillati</taxon>
        <taxon>Bacillota</taxon>
        <taxon>Clostridia</taxon>
        <taxon>Eubacteriales</taxon>
        <taxon>Aristaeellaceae</taxon>
        <taxon>Aristaeella</taxon>
    </lineage>
</organism>
<evidence type="ECO:0000313" key="1">
    <source>
        <dbReference type="EMBL" id="SMC57757.1"/>
    </source>
</evidence>
<evidence type="ECO:0000313" key="2">
    <source>
        <dbReference type="Proteomes" id="UP000192328"/>
    </source>
</evidence>
<gene>
    <name evidence="1" type="ORF">SAMN06297397_1486</name>
</gene>
<comment type="caution">
    <text evidence="1">The sequence shown here is derived from an EMBL/GenBank/DDBJ whole genome shotgun (WGS) entry which is preliminary data.</text>
</comment>
<sequence length="257" mass="29444">MRSLKRILALALCLCALLPAACAAAEGNEELLKTFVLRYGDRESKKIAITVDDCYKSATEWIKRDAELCREYGIAMTFFPLVNTGCLEEKYRDLWQEVVDSGCEIGTHTNYHVKMGNRDAWSIIGGLGKSQEALDKTLGYHYEIRWLRPPYGTVGDGKKLKEQQVINAIRKYGFQHIVHWEVSETKDLDKALEKTKNGSILLFHSKKKDTLFLEKLIPALQEKGFEMVTVSELFGFDPPETSDELYVYNKENYRNKD</sequence>
<name>A0AC61PKY6_9FIRM</name>